<evidence type="ECO:0000259" key="15">
    <source>
        <dbReference type="PROSITE" id="PS51195"/>
    </source>
</evidence>
<feature type="compositionally biased region" description="Basic and acidic residues" evidence="12">
    <location>
        <begin position="654"/>
        <end position="687"/>
    </location>
</feature>
<dbReference type="SMART" id="SM00487">
    <property type="entry name" value="DEXDc"/>
    <property type="match status" value="1"/>
</dbReference>
<dbReference type="InterPro" id="IPR011545">
    <property type="entry name" value="DEAD/DEAH_box_helicase_dom"/>
</dbReference>
<evidence type="ECO:0000256" key="3">
    <source>
        <dbReference type="ARBA" id="ARBA00022741"/>
    </source>
</evidence>
<dbReference type="PROSITE" id="PS51192">
    <property type="entry name" value="HELICASE_ATP_BIND_1"/>
    <property type="match status" value="1"/>
</dbReference>
<dbReference type="EMBL" id="VWXX01000007">
    <property type="protein sequence ID" value="KAA6185807.1"/>
    <property type="molecule type" value="Genomic_DNA"/>
</dbReference>
<sequence length="697" mass="77969">MPEQVPSTDHPVTPDSTATTTDTLPTDASGRTSTPSSVQTPALSADQASDQPSDQIGRPDNASFTTIGLAPAVARAVAELGYEAPTPVQAGCIPHLLAGRDLLGQAQTGTGKTAAFALPLLSRIDTAQELPQLLVLTPTRELALQVAEAMQRYAQHLPNFHVVPIYGGQSYTLQIRQLKHHPHVIVGTPGRVMDHMRRGTLLLTGLQAMVLDEADEMLNMGFAEDIDWIFDHAPATRQVALFSATMPDAILRVARTRLQEPVEVRVEGGTRPLATIDQQHIVVTRFHKLDVLTRILEIEPFDGMVIFVRTKHATTELADKLKAHGFTAEALHGDMTQEMRERTLERIRSGRLDIVVATDVAARGIDVERITHVVNFDIPTDPQTYVHRIGRTGRAGRSGRAILLVEPRERGLLRAIERTIGARVARMEPPSAEELSSSRIERFTADLRRTLAEQDLDFHYRVVSDLAGDLELEPLDIAAALAFQLQRERPLEVEELPAPPQRPERRPDRHQRRDRNDDRPRSARDSGDRFRHDRFRAERGERDRRAFDDRRDDRRPRRDDGAAPLASYRIEVGHDHGVSPREIVGAIANEAGIQGRNIGRIDIRGDHSIVDLPDGMPKETFQHLKRVYVRGQALRISFLGKADDQRRPPRRFQAPKDDFGARAKGSRSGEGRFDDRSRTAGRQDSRDRRRGPKRHDD</sequence>
<dbReference type="OrthoDB" id="9805696at2"/>
<dbReference type="InterPro" id="IPR057325">
    <property type="entry name" value="DeaD_dimer"/>
</dbReference>
<protein>
    <recommendedName>
        <fullName evidence="10">ATP-dependent RNA helicase DeaD</fullName>
        <ecNumber evidence="10">3.6.4.13</ecNumber>
    </recommendedName>
    <alternativeName>
        <fullName evidence="10">Cold-shock DEAD box protein A</fullName>
    </alternativeName>
</protein>
<keyword evidence="4 10" id="KW-0378">Hydrolase</keyword>
<keyword evidence="2 10" id="KW-0963">Cytoplasm</keyword>
<dbReference type="Proteomes" id="UP000322981">
    <property type="component" value="Unassembled WGS sequence"/>
</dbReference>
<dbReference type="Gene3D" id="3.30.70.330">
    <property type="match status" value="1"/>
</dbReference>
<comment type="caution">
    <text evidence="16">The sequence shown here is derived from an EMBL/GenBank/DDBJ whole genome shotgun (WGS) entry which is preliminary data.</text>
</comment>
<dbReference type="RefSeq" id="WP_150091937.1">
    <property type="nucleotide sequence ID" value="NZ_JBFUOH010000048.1"/>
</dbReference>
<dbReference type="SMART" id="SM00490">
    <property type="entry name" value="HELICc"/>
    <property type="match status" value="1"/>
</dbReference>
<evidence type="ECO:0000256" key="11">
    <source>
        <dbReference type="PROSITE-ProRule" id="PRU00552"/>
    </source>
</evidence>
<dbReference type="CDD" id="cd12499">
    <property type="entry name" value="RRM_EcCsdA_like"/>
    <property type="match status" value="1"/>
</dbReference>
<dbReference type="InterPro" id="IPR012677">
    <property type="entry name" value="Nucleotide-bd_a/b_plait_sf"/>
</dbReference>
<dbReference type="Pfam" id="PF03880">
    <property type="entry name" value="DbpA"/>
    <property type="match status" value="1"/>
</dbReference>
<gene>
    <name evidence="10" type="primary">deaD</name>
    <name evidence="10" type="synonym">csdA</name>
    <name evidence="16" type="ORF">F2Q65_07340</name>
</gene>
<dbReference type="GO" id="GO:0003724">
    <property type="term" value="F:RNA helicase activity"/>
    <property type="evidence" value="ECO:0007669"/>
    <property type="project" value="UniProtKB-UniRule"/>
</dbReference>
<comment type="function">
    <text evidence="10">DEAD-box RNA helicase involved in various cellular processes at low temperature, including ribosome biogenesis, mRNA degradation and translation initiation.</text>
</comment>
<dbReference type="GO" id="GO:0070417">
    <property type="term" value="P:cellular response to cold"/>
    <property type="evidence" value="ECO:0007669"/>
    <property type="project" value="InterPro"/>
</dbReference>
<dbReference type="SUPFAM" id="SSF52540">
    <property type="entry name" value="P-loop containing nucleoside triphosphate hydrolases"/>
    <property type="match status" value="1"/>
</dbReference>
<dbReference type="PANTHER" id="PTHR47963:SF8">
    <property type="entry name" value="ATP-DEPENDENT RNA HELICASE DEAD"/>
    <property type="match status" value="1"/>
</dbReference>
<dbReference type="AlphaFoldDB" id="A0A5M8FM46"/>
<dbReference type="InterPro" id="IPR034415">
    <property type="entry name" value="CsdA_RRM"/>
</dbReference>
<name>A0A5M8FM46_9GAMM</name>
<evidence type="ECO:0000256" key="1">
    <source>
        <dbReference type="ARBA" id="ARBA00004496"/>
    </source>
</evidence>
<comment type="similarity">
    <text evidence="10">Belongs to the DEAD box helicase family. DeaD/CsdA subfamily.</text>
</comment>
<dbReference type="InterPro" id="IPR001650">
    <property type="entry name" value="Helicase_C-like"/>
</dbReference>
<dbReference type="InterPro" id="IPR000629">
    <property type="entry name" value="RNA-helicase_DEAD-box_CS"/>
</dbReference>
<dbReference type="GO" id="GO:0000027">
    <property type="term" value="P:ribosomal large subunit assembly"/>
    <property type="evidence" value="ECO:0007669"/>
    <property type="project" value="UniProtKB-UniRule"/>
</dbReference>
<dbReference type="Pfam" id="PF00271">
    <property type="entry name" value="Helicase_C"/>
    <property type="match status" value="1"/>
</dbReference>
<evidence type="ECO:0000259" key="13">
    <source>
        <dbReference type="PROSITE" id="PS51192"/>
    </source>
</evidence>
<evidence type="ECO:0000256" key="10">
    <source>
        <dbReference type="HAMAP-Rule" id="MF_00964"/>
    </source>
</evidence>
<dbReference type="PROSITE" id="PS51194">
    <property type="entry name" value="HELICASE_CTER"/>
    <property type="match status" value="1"/>
</dbReference>
<feature type="compositionally biased region" description="Basic residues" evidence="12">
    <location>
        <begin position="688"/>
        <end position="697"/>
    </location>
</feature>
<keyword evidence="17" id="KW-1185">Reference proteome</keyword>
<dbReference type="GO" id="GO:0005524">
    <property type="term" value="F:ATP binding"/>
    <property type="evidence" value="ECO:0007669"/>
    <property type="project" value="UniProtKB-UniRule"/>
</dbReference>
<dbReference type="CDD" id="cd00268">
    <property type="entry name" value="DEADc"/>
    <property type="match status" value="1"/>
</dbReference>
<reference evidence="16 17" key="1">
    <citation type="submission" date="2019-09" db="EMBL/GenBank/DDBJ databases">
        <title>Whole-genome sequence of the purple sulfur bacterium Thiohalocapsa marina DSM 19078.</title>
        <authorList>
            <person name="Kyndt J.A."/>
            <person name="Meyer T.E."/>
        </authorList>
    </citation>
    <scope>NUCLEOTIDE SEQUENCE [LARGE SCALE GENOMIC DNA]</scope>
    <source>
        <strain evidence="16 17">DSM 19078</strain>
    </source>
</reference>
<accession>A0A5M8FM46</accession>
<organism evidence="16 17">
    <name type="scientific">Thiohalocapsa marina</name>
    <dbReference type="NCBI Taxonomy" id="424902"/>
    <lineage>
        <taxon>Bacteria</taxon>
        <taxon>Pseudomonadati</taxon>
        <taxon>Pseudomonadota</taxon>
        <taxon>Gammaproteobacteria</taxon>
        <taxon>Chromatiales</taxon>
        <taxon>Chromatiaceae</taxon>
        <taxon>Thiohalocapsa</taxon>
    </lineage>
</organism>
<evidence type="ECO:0000256" key="4">
    <source>
        <dbReference type="ARBA" id="ARBA00022801"/>
    </source>
</evidence>
<dbReference type="Pfam" id="PF00270">
    <property type="entry name" value="DEAD"/>
    <property type="match status" value="1"/>
</dbReference>
<feature type="compositionally biased region" description="Polar residues" evidence="12">
    <location>
        <begin position="30"/>
        <end position="54"/>
    </location>
</feature>
<evidence type="ECO:0000313" key="17">
    <source>
        <dbReference type="Proteomes" id="UP000322981"/>
    </source>
</evidence>
<dbReference type="InterPro" id="IPR014014">
    <property type="entry name" value="RNA_helicase_DEAD_Q_motif"/>
</dbReference>
<evidence type="ECO:0000256" key="9">
    <source>
        <dbReference type="ARBA" id="ARBA00047984"/>
    </source>
</evidence>
<dbReference type="InterPro" id="IPR028618">
    <property type="entry name" value="DEAD_helicase_DeaD"/>
</dbReference>
<evidence type="ECO:0000313" key="16">
    <source>
        <dbReference type="EMBL" id="KAA6185807.1"/>
    </source>
</evidence>
<proteinExistence type="inferred from homology"/>
<feature type="domain" description="Helicase C-terminal" evidence="14">
    <location>
        <begin position="290"/>
        <end position="435"/>
    </location>
</feature>
<evidence type="ECO:0000259" key="14">
    <source>
        <dbReference type="PROSITE" id="PS51194"/>
    </source>
</evidence>
<dbReference type="PROSITE" id="PS00039">
    <property type="entry name" value="DEAD_ATP_HELICASE"/>
    <property type="match status" value="1"/>
</dbReference>
<keyword evidence="5 10" id="KW-0347">Helicase</keyword>
<comment type="subcellular location">
    <subcellularLocation>
        <location evidence="1 10">Cytoplasm</location>
    </subcellularLocation>
</comment>
<feature type="region of interest" description="Disordered" evidence="12">
    <location>
        <begin position="640"/>
        <end position="697"/>
    </location>
</feature>
<dbReference type="Pfam" id="PF25399">
    <property type="entry name" value="DeaD_dimer"/>
    <property type="match status" value="1"/>
</dbReference>
<feature type="compositionally biased region" description="Low complexity" evidence="12">
    <location>
        <begin position="13"/>
        <end position="29"/>
    </location>
</feature>
<dbReference type="GO" id="GO:0005829">
    <property type="term" value="C:cytosol"/>
    <property type="evidence" value="ECO:0007669"/>
    <property type="project" value="TreeGrafter"/>
</dbReference>
<dbReference type="FunFam" id="3.40.50.300:FF:000108">
    <property type="entry name" value="ATP-dependent RNA helicase RhlE"/>
    <property type="match status" value="1"/>
</dbReference>
<dbReference type="PANTHER" id="PTHR47963">
    <property type="entry name" value="DEAD-BOX ATP-DEPENDENT RNA HELICASE 47, MITOCHONDRIAL"/>
    <property type="match status" value="1"/>
</dbReference>
<dbReference type="EC" id="3.6.4.13" evidence="10"/>
<feature type="domain" description="Helicase ATP-binding" evidence="13">
    <location>
        <begin position="93"/>
        <end position="264"/>
    </location>
</feature>
<dbReference type="InterPro" id="IPR005580">
    <property type="entry name" value="DbpA/CsdA_RNA-bd_dom"/>
</dbReference>
<keyword evidence="7 10" id="KW-0694">RNA-binding</keyword>
<dbReference type="PROSITE" id="PS51195">
    <property type="entry name" value="Q_MOTIF"/>
    <property type="match status" value="1"/>
</dbReference>
<evidence type="ECO:0000256" key="5">
    <source>
        <dbReference type="ARBA" id="ARBA00022806"/>
    </source>
</evidence>
<comment type="catalytic activity">
    <reaction evidence="9 10">
        <text>ATP + H2O = ADP + phosphate + H(+)</text>
        <dbReference type="Rhea" id="RHEA:13065"/>
        <dbReference type="ChEBI" id="CHEBI:15377"/>
        <dbReference type="ChEBI" id="CHEBI:15378"/>
        <dbReference type="ChEBI" id="CHEBI:30616"/>
        <dbReference type="ChEBI" id="CHEBI:43474"/>
        <dbReference type="ChEBI" id="CHEBI:456216"/>
        <dbReference type="EC" id="3.6.4.13"/>
    </reaction>
</comment>
<dbReference type="GO" id="GO:0005840">
    <property type="term" value="C:ribosome"/>
    <property type="evidence" value="ECO:0007669"/>
    <property type="project" value="TreeGrafter"/>
</dbReference>
<dbReference type="InterPro" id="IPR050547">
    <property type="entry name" value="DEAD_box_RNA_helicases"/>
</dbReference>
<evidence type="ECO:0000256" key="2">
    <source>
        <dbReference type="ARBA" id="ARBA00022490"/>
    </source>
</evidence>
<evidence type="ECO:0000256" key="7">
    <source>
        <dbReference type="ARBA" id="ARBA00022884"/>
    </source>
</evidence>
<evidence type="ECO:0000256" key="8">
    <source>
        <dbReference type="ARBA" id="ARBA00023016"/>
    </source>
</evidence>
<evidence type="ECO:0000256" key="6">
    <source>
        <dbReference type="ARBA" id="ARBA00022840"/>
    </source>
</evidence>
<dbReference type="InterPro" id="IPR044742">
    <property type="entry name" value="DEAD/DEAH_RhlB"/>
</dbReference>
<keyword evidence="8 10" id="KW-0346">Stress response</keyword>
<feature type="compositionally biased region" description="Basic and acidic residues" evidence="12">
    <location>
        <begin position="514"/>
        <end position="561"/>
    </location>
</feature>
<dbReference type="Gene3D" id="3.40.50.300">
    <property type="entry name" value="P-loop containing nucleotide triphosphate hydrolases"/>
    <property type="match status" value="2"/>
</dbReference>
<dbReference type="GO" id="GO:0016887">
    <property type="term" value="F:ATP hydrolysis activity"/>
    <property type="evidence" value="ECO:0007669"/>
    <property type="project" value="RHEA"/>
</dbReference>
<dbReference type="GO" id="GO:0006401">
    <property type="term" value="P:RNA catabolic process"/>
    <property type="evidence" value="ECO:0007669"/>
    <property type="project" value="UniProtKB-UniRule"/>
</dbReference>
<feature type="domain" description="DEAD-box RNA helicase Q" evidence="15">
    <location>
        <begin position="62"/>
        <end position="90"/>
    </location>
</feature>
<feature type="region of interest" description="Disordered" evidence="12">
    <location>
        <begin position="1"/>
        <end position="62"/>
    </location>
</feature>
<evidence type="ECO:0000256" key="12">
    <source>
        <dbReference type="SAM" id="MobiDB-lite"/>
    </source>
</evidence>
<feature type="short sequence motif" description="Q motif" evidence="11">
    <location>
        <begin position="62"/>
        <end position="90"/>
    </location>
</feature>
<dbReference type="HAMAP" id="MF_00964">
    <property type="entry name" value="DEAD_helicase_DeaD"/>
    <property type="match status" value="1"/>
</dbReference>
<dbReference type="InterPro" id="IPR014001">
    <property type="entry name" value="Helicase_ATP-bd"/>
</dbReference>
<feature type="region of interest" description="Disordered" evidence="12">
    <location>
        <begin position="492"/>
        <end position="567"/>
    </location>
</feature>
<dbReference type="FunFam" id="3.30.70.330:FF:000068">
    <property type="entry name" value="ATP-dependent RNA helicase DeaD"/>
    <property type="match status" value="1"/>
</dbReference>
<keyword evidence="6 10" id="KW-0067">ATP-binding</keyword>
<dbReference type="GO" id="GO:0033592">
    <property type="term" value="F:RNA strand annealing activity"/>
    <property type="evidence" value="ECO:0007669"/>
    <property type="project" value="TreeGrafter"/>
</dbReference>
<keyword evidence="3 10" id="KW-0547">Nucleotide-binding</keyword>
<dbReference type="InterPro" id="IPR027417">
    <property type="entry name" value="P-loop_NTPase"/>
</dbReference>
<dbReference type="CDD" id="cd18787">
    <property type="entry name" value="SF2_C_DEAD"/>
    <property type="match status" value="1"/>
</dbReference>